<accession>A0A509EJ07</accession>
<dbReference type="AlphaFoldDB" id="A0A509EJ07"/>
<name>A0A509EJ07_9HYPH</name>
<evidence type="ECO:0000313" key="1">
    <source>
        <dbReference type="EMBL" id="VUD74150.1"/>
    </source>
</evidence>
<gene>
    <name evidence="1" type="ORF">MET9862_04778</name>
</gene>
<proteinExistence type="predicted"/>
<dbReference type="EMBL" id="CABFPH010000105">
    <property type="protein sequence ID" value="VUD74150.1"/>
    <property type="molecule type" value="Genomic_DNA"/>
</dbReference>
<organism evidence="1 2">
    <name type="scientific">Methylobacterium symbioticum</name>
    <dbReference type="NCBI Taxonomy" id="2584084"/>
    <lineage>
        <taxon>Bacteria</taxon>
        <taxon>Pseudomonadati</taxon>
        <taxon>Pseudomonadota</taxon>
        <taxon>Alphaproteobacteria</taxon>
        <taxon>Hyphomicrobiales</taxon>
        <taxon>Methylobacteriaceae</taxon>
        <taxon>Methylobacterium</taxon>
    </lineage>
</organism>
<reference evidence="1 2" key="1">
    <citation type="submission" date="2019-06" db="EMBL/GenBank/DDBJ databases">
        <authorList>
            <person name="Rodrigo-Torres L."/>
            <person name="Arahal R. D."/>
            <person name="Lucena T."/>
        </authorList>
    </citation>
    <scope>NUCLEOTIDE SEQUENCE [LARGE SCALE GENOMIC DNA]</scope>
    <source>
        <strain evidence="1 2">SB0023/3</strain>
    </source>
</reference>
<protein>
    <submittedName>
        <fullName evidence="1">Uncharacterized protein</fullName>
    </submittedName>
</protein>
<sequence length="44" mass="4814">MSVLGLALPRLSAAPAGEPGLFARMLQAWCDHGRRMLEFGLEPF</sequence>
<keyword evidence="2" id="KW-1185">Reference proteome</keyword>
<dbReference type="Proteomes" id="UP000410984">
    <property type="component" value="Unassembled WGS sequence"/>
</dbReference>
<dbReference type="RefSeq" id="WP_280178990.1">
    <property type="nucleotide sequence ID" value="NZ_CABFPH010000105.1"/>
</dbReference>
<evidence type="ECO:0000313" key="2">
    <source>
        <dbReference type="Proteomes" id="UP000410984"/>
    </source>
</evidence>